<reference evidence="2 3" key="1">
    <citation type="submission" date="2021-07" db="EMBL/GenBank/DDBJ databases">
        <title>Whole Genome Sequence of Nocardia Iowensis.</title>
        <authorList>
            <person name="Lamm A."/>
            <person name="Collins-Fairclough A.M."/>
            <person name="Bunk B."/>
            <person name="Sproer C."/>
        </authorList>
    </citation>
    <scope>NUCLEOTIDE SEQUENCE [LARGE SCALE GENOMIC DNA]</scope>
    <source>
        <strain evidence="2 3">NRRL 5646</strain>
    </source>
</reference>
<dbReference type="Proteomes" id="UP000694257">
    <property type="component" value="Chromosome"/>
</dbReference>
<name>A0ABX8S1U1_NOCIO</name>
<sequence length="158" mass="17769">MKFSHQTWLVTCALATALVLPGSPAHAESSLFGVAPEVSTQICDGKDHDDRWYQEVGDWLELSPAIFDKPVHSETRGELFGNPAFIPDTRRETCEKHDAYNEKLKELITRYYQPGNLHQDCENAAGLQRFIDRRLALFGWIAANDWNAPEPPAPTCSV</sequence>
<protein>
    <recommendedName>
        <fullName evidence="4">Secreted protein</fullName>
    </recommendedName>
</protein>
<accession>A0ABX8S1U1</accession>
<dbReference type="RefSeq" id="WP_218477809.1">
    <property type="nucleotide sequence ID" value="NZ_BAABJN010000008.1"/>
</dbReference>
<proteinExistence type="predicted"/>
<feature type="chain" id="PRO_5045620163" description="Secreted protein" evidence="1">
    <location>
        <begin position="28"/>
        <end position="158"/>
    </location>
</feature>
<evidence type="ECO:0008006" key="4">
    <source>
        <dbReference type="Google" id="ProtNLM"/>
    </source>
</evidence>
<keyword evidence="1" id="KW-0732">Signal</keyword>
<evidence type="ECO:0000313" key="3">
    <source>
        <dbReference type="Proteomes" id="UP000694257"/>
    </source>
</evidence>
<dbReference type="EMBL" id="CP078145">
    <property type="protein sequence ID" value="QXN95057.1"/>
    <property type="molecule type" value="Genomic_DNA"/>
</dbReference>
<evidence type="ECO:0000256" key="1">
    <source>
        <dbReference type="SAM" id="SignalP"/>
    </source>
</evidence>
<gene>
    <name evidence="2" type="ORF">KV110_19640</name>
</gene>
<evidence type="ECO:0000313" key="2">
    <source>
        <dbReference type="EMBL" id="QXN95057.1"/>
    </source>
</evidence>
<organism evidence="2 3">
    <name type="scientific">Nocardia iowensis</name>
    <dbReference type="NCBI Taxonomy" id="204891"/>
    <lineage>
        <taxon>Bacteria</taxon>
        <taxon>Bacillati</taxon>
        <taxon>Actinomycetota</taxon>
        <taxon>Actinomycetes</taxon>
        <taxon>Mycobacteriales</taxon>
        <taxon>Nocardiaceae</taxon>
        <taxon>Nocardia</taxon>
    </lineage>
</organism>
<feature type="signal peptide" evidence="1">
    <location>
        <begin position="1"/>
        <end position="27"/>
    </location>
</feature>
<keyword evidence="3" id="KW-1185">Reference proteome</keyword>